<dbReference type="Proteomes" id="UP001279734">
    <property type="component" value="Unassembled WGS sequence"/>
</dbReference>
<dbReference type="EMBL" id="BSYO01000022">
    <property type="protein sequence ID" value="GMH20949.1"/>
    <property type="molecule type" value="Genomic_DNA"/>
</dbReference>
<organism evidence="1 2">
    <name type="scientific">Nepenthes gracilis</name>
    <name type="common">Slender pitcher plant</name>
    <dbReference type="NCBI Taxonomy" id="150966"/>
    <lineage>
        <taxon>Eukaryota</taxon>
        <taxon>Viridiplantae</taxon>
        <taxon>Streptophyta</taxon>
        <taxon>Embryophyta</taxon>
        <taxon>Tracheophyta</taxon>
        <taxon>Spermatophyta</taxon>
        <taxon>Magnoliopsida</taxon>
        <taxon>eudicotyledons</taxon>
        <taxon>Gunneridae</taxon>
        <taxon>Pentapetalae</taxon>
        <taxon>Caryophyllales</taxon>
        <taxon>Nepenthaceae</taxon>
        <taxon>Nepenthes</taxon>
    </lineage>
</organism>
<proteinExistence type="predicted"/>
<keyword evidence="2" id="KW-1185">Reference proteome</keyword>
<comment type="caution">
    <text evidence="1">The sequence shown here is derived from an EMBL/GenBank/DDBJ whole genome shotgun (WGS) entry which is preliminary data.</text>
</comment>
<reference evidence="1" key="1">
    <citation type="submission" date="2023-05" db="EMBL/GenBank/DDBJ databases">
        <title>Nepenthes gracilis genome sequencing.</title>
        <authorList>
            <person name="Fukushima K."/>
        </authorList>
    </citation>
    <scope>NUCLEOTIDE SEQUENCE</scope>
    <source>
        <strain evidence="1">SING2019-196</strain>
    </source>
</reference>
<protein>
    <submittedName>
        <fullName evidence="1">Uncharacterized protein</fullName>
    </submittedName>
</protein>
<accession>A0AAD3T1F8</accession>
<sequence length="101" mass="11253">MFDAEALLWSNIVGWCGDGSAPKLLILFSAKAVEVVLDPFAGSGASNCPVLLDCCYFGWLRFWLEVAELLCYWQFHSADGTQALVHQMQQALVLRLWLSSL</sequence>
<gene>
    <name evidence="1" type="ORF">Nepgr_022791</name>
</gene>
<name>A0AAD3T1F8_NEPGR</name>
<evidence type="ECO:0000313" key="1">
    <source>
        <dbReference type="EMBL" id="GMH20949.1"/>
    </source>
</evidence>
<evidence type="ECO:0000313" key="2">
    <source>
        <dbReference type="Proteomes" id="UP001279734"/>
    </source>
</evidence>
<dbReference type="AlphaFoldDB" id="A0AAD3T1F8"/>